<evidence type="ECO:0000313" key="10">
    <source>
        <dbReference type="EMBL" id="CAI8050927.1"/>
    </source>
</evidence>
<dbReference type="Pfam" id="PF00028">
    <property type="entry name" value="Cadherin"/>
    <property type="match status" value="5"/>
</dbReference>
<evidence type="ECO:0000256" key="2">
    <source>
        <dbReference type="ARBA" id="ARBA00022692"/>
    </source>
</evidence>
<dbReference type="PANTHER" id="PTHR24025">
    <property type="entry name" value="DESMOGLEIN FAMILY MEMBER"/>
    <property type="match status" value="1"/>
</dbReference>
<evidence type="ECO:0000256" key="3">
    <source>
        <dbReference type="ARBA" id="ARBA00022737"/>
    </source>
</evidence>
<keyword evidence="2" id="KW-0812">Transmembrane</keyword>
<evidence type="ECO:0000256" key="4">
    <source>
        <dbReference type="ARBA" id="ARBA00022837"/>
    </source>
</evidence>
<feature type="domain" description="Cadherin" evidence="9">
    <location>
        <begin position="20"/>
        <end position="77"/>
    </location>
</feature>
<dbReference type="PROSITE" id="PS50268">
    <property type="entry name" value="CADHERIN_2"/>
    <property type="match status" value="8"/>
</dbReference>
<evidence type="ECO:0000256" key="7">
    <source>
        <dbReference type="ARBA" id="ARBA00023136"/>
    </source>
</evidence>
<dbReference type="SMART" id="SM00112">
    <property type="entry name" value="CA"/>
    <property type="match status" value="8"/>
</dbReference>
<feature type="domain" description="Cadherin" evidence="9">
    <location>
        <begin position="517"/>
        <end position="622"/>
    </location>
</feature>
<dbReference type="EMBL" id="CASHTH010003887">
    <property type="protein sequence ID" value="CAI8050927.1"/>
    <property type="molecule type" value="Genomic_DNA"/>
</dbReference>
<evidence type="ECO:0000256" key="6">
    <source>
        <dbReference type="ARBA" id="ARBA00022989"/>
    </source>
</evidence>
<dbReference type="InterPro" id="IPR020894">
    <property type="entry name" value="Cadherin_CS"/>
</dbReference>
<keyword evidence="11" id="KW-1185">Reference proteome</keyword>
<keyword evidence="6" id="KW-1133">Transmembrane helix</keyword>
<evidence type="ECO:0000313" key="11">
    <source>
        <dbReference type="Proteomes" id="UP001174909"/>
    </source>
</evidence>
<feature type="domain" description="Cadherin" evidence="9">
    <location>
        <begin position="1305"/>
        <end position="1408"/>
    </location>
</feature>
<organism evidence="10 11">
    <name type="scientific">Geodia barretti</name>
    <name type="common">Barrett's horny sponge</name>
    <dbReference type="NCBI Taxonomy" id="519541"/>
    <lineage>
        <taxon>Eukaryota</taxon>
        <taxon>Metazoa</taxon>
        <taxon>Porifera</taxon>
        <taxon>Demospongiae</taxon>
        <taxon>Heteroscleromorpha</taxon>
        <taxon>Tetractinellida</taxon>
        <taxon>Astrophorina</taxon>
        <taxon>Geodiidae</taxon>
        <taxon>Geodia</taxon>
    </lineage>
</organism>
<comment type="caution">
    <text evidence="10">The sequence shown here is derived from an EMBL/GenBank/DDBJ whole genome shotgun (WGS) entry which is preliminary data.</text>
</comment>
<evidence type="ECO:0000256" key="1">
    <source>
        <dbReference type="ARBA" id="ARBA00004370"/>
    </source>
</evidence>
<comment type="subcellular location">
    <subcellularLocation>
        <location evidence="1">Membrane</location>
    </subcellularLocation>
</comment>
<accession>A0AA35TN40</accession>
<feature type="domain" description="Cadherin" evidence="9">
    <location>
        <begin position="623"/>
        <end position="722"/>
    </location>
</feature>
<dbReference type="PROSITE" id="PS00232">
    <property type="entry name" value="CADHERIN_1"/>
    <property type="match status" value="4"/>
</dbReference>
<dbReference type="InterPro" id="IPR050971">
    <property type="entry name" value="Cadherin-domain_protein"/>
</dbReference>
<keyword evidence="7" id="KW-0472">Membrane</keyword>
<dbReference type="FunFam" id="2.60.40.60:FF:000092">
    <property type="entry name" value="Protocadherin 8"/>
    <property type="match status" value="2"/>
</dbReference>
<name>A0AA35TN40_GEOBA</name>
<feature type="domain" description="Cadherin" evidence="9">
    <location>
        <begin position="1632"/>
        <end position="1728"/>
    </location>
</feature>
<feature type="non-terminal residue" evidence="10">
    <location>
        <position position="1"/>
    </location>
</feature>
<sequence>MKTAWTRVDWCSLSTATSPYFDINPSTGTLFISGTIDFETAGDFLMFFARVTDSVGNSATVPVNVYIVDTNDLPPVINTQPERFIFIEGQVSLRPFPALDISDPDSFQHICNASIILYTPEQTILSPPGQCYCSDTTSASTCTPDCLEFLQLSQGSFPAMANQLQGGSQLVLVGNYSIEEYEMALEGVEYVNIISDPSPQPRTVSLTVSDCQLSSNTLVQYIDIQPLNVEAPILDLNGDAPGINFQTTFQERGEPVPVVSQNVSVSDADMIRMEQVLTGIDIQLTNPQDEQESIYITTFTVGISIISNSTHLMLYGEASLDEYTNLLRSVYYRNPAPEPSPEPRLVEFIAHEYSLSSPPAYTEIRISTINDYPPSVIADPPHVNYGTSFAEGSSGVGIVAPTAVIEDRDSTNDNVTEMQVYILRPSQTEMLFLTASLPDAITLDQSTENSLFFSGSAPRPAYEAVLRSIQYQNAEDEFSYLFPPAVVFIQISDHSLSGFTAIQVHLSPVNDQLPQFTEESITFSVSENATVGTSVYQVQYTDQDTFSPTDASFSISGGSTFFAIAPNTGVITLTQSLDYETVQELRFTVELRDLGYVGPSATPISIDVTVIVTDQNDHAPMFTQEVYNAAINEGAPIGSSVLQLSANDRDSQIHSLLEFAVINTTAFGVDSTGVLYTLIELDQEAVPFYQFVVSVRNPGDIVADTADVFINISDVNDHAPFIILSPTTAVLQEPDTRTTLSYSLTITDDDSNPSLDYAVVEILGDAPGALVATAVLPGISVAGDGSKSLIFMGASQSLSNYEYVLRGVEYEDTSEEPMLSTREIGYQVGSEPGPTVALNYTESETLSNVAVFQVSVQVINDQVPEILLDTRGSPGPVLPGCSMPGSYSTYYTEDSPPVILSDDSLSIRDSDSGGTYLLWASVELLQPTAEHSLNYSGALEVNSTISSATSLVIQGPATIAEFEAALRTVAYRTKSQNPQGVKQVEFTVNDGVFTSEPAVACVQLLQVNDAPVITLGADGSVDSVVMYREGQPEGLAVSPHLTITDVDSLYLSSAVVAIEGATVEGERLEIMATHPDIRILQLSPTLLHISALNDQTNISTFESVLQTVTYIYASQLPLTQPREISFGATDNDVDPLLSQAAVVTVFVQSVDNPPVLDLNGPSQAGRNYSISFTEGSPAIQIFSNEATIIDVDSFIVSSLQIAVISETDGSVLFAPPVDGITQTSTPDPSGSTVIVYSGEQPVEVYLEVLRSFQYVNTADEPLPGTNTLLVQVFSLNQTSGGPTASNIAEVTINIVPVNDNNPVFSQSDYTAMVDEAAPRGEPVVTVQASDSDLYGSTRITYEFEGENEDFEINATSGVITTARELNAETIVSYVLIVIASDNDGDFPRSSTVSVLISVADINDNTPVFGLSQYSGSVIENSAGGQTVVTVTATDNDITSTNNDITFEIETNDIGSGSAYLTPLPPQQATPLPFTIDPIAGVIRVAEFAEIDFEAVSEYYLVVVATDSGEPQLTASVEVVVSVLNENDEAPGFSQNMYTGSVADDSAADTSILTVQAFDADSVSITYSVDNSEYLDIDALTGLVTLNRMLDFITTPSLTATVFANDTGSPPRIGQASITIEVVNVNNNPPVFSQSSYTFSVVEGAVLEAAVIAADADQDQLTYSIVEGAGGIFTLDPVTGRLGTSPGALLDYETQSVYLLTAAAMDGLFTSHVDITLLVEDANDNAPVFTRSQYSATIPETLPVGSSVVQVSAEDSDTGSNADSVYSIRDNGGLFTIGPNTGIITTAVAIDFETSSGPFIVQVVAENTESPFFNTSATVTIIVSDTNDNRPVIYLEQLSYDYFENSPPLPIASGLSITDADSNTHLLTSCDVTLDRGECQLDTSELRDICGDCEYTCGEELGFNDQLNVLDSTVEVYPTGQVFSFIGNLSEMGYQSVLSTLTYVNLAPEPLPGVRTILIQCHDTHLPSNTLNVSIDLVPVNDNPIEIVADTQRLRFQEGDSILLVTGSVSLSDRDTSATVDWMAVSLLGSRDPERESLSITGVGEGQEILVNQTGALAYYQALLESVTYSYTLAENEEPIEGERLVNITVSDGVFESSAVIPIDVVALNNHPPQITFSGTSNITFTEGETEAITLGSLLAPVVSDPDNNALFFMQSAAVQLLHATDGEFEELNFDTDTVATLGISVNRTHHMLTFSGSASVSSYQQALSTLTYLNSAPEPLPGTRLLSFTVFDGLFHSSPATATLSLSLINDNILSLVCGRETVVFQEGSLLPVPLTSQLTVVDLDHDHMIHRGFVNIQNPQEGDQLFLDATVTPQLQISVLGDSSFEITGTASDYYYQELLRTLMYVSNAEEPSLSPRLLSISLTSLSETQTCSFAIAISPINDHHPHIDLSGPDSPTVNYSMSLNFSIFTVNRAAVASNDVIISDGDIDAVAESVRVDLVTGGEGDRLRLSETICSYSNSNTCHLRYNLAEDSNCVCGSSLGFSNEPDAFTLFLTPSMILFQQSGSYYTASDFQDLVQNVFLEAGPPSPETSYKSVVMVTVNDGELDNQPPAFTTIQVNVMNEAPRVLLGNEQSLSAEIVMEDGTPVVALSTFHTILDNSPLITKLTVTLTNPQDPASSENISLLTDLGLPDEISLLISDNRTVLELSGAASAEIYSSALSSVVYQNSKLANIIENQPDLTPRVISLVAVDEEGVQGPESTITVRFDRTCRVMTESGILTLATQEDVDRLAVCTSLWNTRVDI</sequence>
<dbReference type="FunFam" id="2.60.40.60:FF:000020">
    <property type="entry name" value="Dachsous cadherin-related 1b"/>
    <property type="match status" value="2"/>
</dbReference>
<protein>
    <submittedName>
        <fullName evidence="10">Protocadherin-like wing polarity protein stan</fullName>
    </submittedName>
</protein>
<feature type="domain" description="Cadherin" evidence="9">
    <location>
        <begin position="1533"/>
        <end position="1631"/>
    </location>
</feature>
<dbReference type="GO" id="GO:0007156">
    <property type="term" value="P:homophilic cell adhesion via plasma membrane adhesion molecules"/>
    <property type="evidence" value="ECO:0007669"/>
    <property type="project" value="InterPro"/>
</dbReference>
<evidence type="ECO:0000256" key="8">
    <source>
        <dbReference type="PROSITE-ProRule" id="PRU00043"/>
    </source>
</evidence>
<feature type="domain" description="Cadherin" evidence="9">
    <location>
        <begin position="1409"/>
        <end position="1532"/>
    </location>
</feature>
<dbReference type="InterPro" id="IPR002126">
    <property type="entry name" value="Cadherin-like_dom"/>
</dbReference>
<dbReference type="GO" id="GO:0005886">
    <property type="term" value="C:plasma membrane"/>
    <property type="evidence" value="ECO:0007669"/>
    <property type="project" value="InterPro"/>
</dbReference>
<feature type="domain" description="Cadherin" evidence="9">
    <location>
        <begin position="1729"/>
        <end position="1832"/>
    </location>
</feature>
<dbReference type="GO" id="GO:0005911">
    <property type="term" value="C:cell-cell junction"/>
    <property type="evidence" value="ECO:0007669"/>
    <property type="project" value="TreeGrafter"/>
</dbReference>
<evidence type="ECO:0000259" key="9">
    <source>
        <dbReference type="PROSITE" id="PS50268"/>
    </source>
</evidence>
<dbReference type="GO" id="GO:0005509">
    <property type="term" value="F:calcium ion binding"/>
    <property type="evidence" value="ECO:0007669"/>
    <property type="project" value="UniProtKB-UniRule"/>
</dbReference>
<keyword evidence="4 8" id="KW-0106">Calcium</keyword>
<keyword evidence="3" id="KW-0677">Repeat</keyword>
<dbReference type="PANTHER" id="PTHR24025:SF23">
    <property type="entry name" value="NEURAL-CADHERIN"/>
    <property type="match status" value="1"/>
</dbReference>
<dbReference type="SUPFAM" id="SSF49313">
    <property type="entry name" value="Cadherin-like"/>
    <property type="match status" value="8"/>
</dbReference>
<dbReference type="InterPro" id="IPR015919">
    <property type="entry name" value="Cadherin-like_sf"/>
</dbReference>
<reference evidence="10" key="1">
    <citation type="submission" date="2023-03" db="EMBL/GenBank/DDBJ databases">
        <authorList>
            <person name="Steffen K."/>
            <person name="Cardenas P."/>
        </authorList>
    </citation>
    <scope>NUCLEOTIDE SEQUENCE</scope>
</reference>
<dbReference type="CDD" id="cd11304">
    <property type="entry name" value="Cadherin_repeat"/>
    <property type="match status" value="8"/>
</dbReference>
<proteinExistence type="predicted"/>
<dbReference type="PRINTS" id="PR00205">
    <property type="entry name" value="CADHERIN"/>
</dbReference>
<gene>
    <name evidence="10" type="ORF">GBAR_LOCUS27938</name>
</gene>
<dbReference type="Proteomes" id="UP001174909">
    <property type="component" value="Unassembled WGS sequence"/>
</dbReference>
<evidence type="ECO:0000256" key="5">
    <source>
        <dbReference type="ARBA" id="ARBA00022889"/>
    </source>
</evidence>
<keyword evidence="5" id="KW-0130">Cell adhesion</keyword>
<dbReference type="Gene3D" id="2.60.40.60">
    <property type="entry name" value="Cadherins"/>
    <property type="match status" value="8"/>
</dbReference>